<feature type="chain" id="PRO_5005487662" evidence="5">
    <location>
        <begin position="24"/>
        <end position="143"/>
    </location>
</feature>
<accession>A0A0K2TC75</accession>
<evidence type="ECO:0000256" key="4">
    <source>
        <dbReference type="RuleBase" id="RU000406"/>
    </source>
</evidence>
<dbReference type="SMART" id="SM00078">
    <property type="entry name" value="IlGF"/>
    <property type="match status" value="1"/>
</dbReference>
<organism evidence="7">
    <name type="scientific">Lepeophtheirus salmonis</name>
    <name type="common">Salmon louse</name>
    <name type="synonym">Caligus salmonis</name>
    <dbReference type="NCBI Taxonomy" id="72036"/>
    <lineage>
        <taxon>Eukaryota</taxon>
        <taxon>Metazoa</taxon>
        <taxon>Ecdysozoa</taxon>
        <taxon>Arthropoda</taxon>
        <taxon>Crustacea</taxon>
        <taxon>Multicrustacea</taxon>
        <taxon>Hexanauplia</taxon>
        <taxon>Copepoda</taxon>
        <taxon>Siphonostomatoida</taxon>
        <taxon>Caligidae</taxon>
        <taxon>Lepeophtheirus</taxon>
    </lineage>
</organism>
<dbReference type="GO" id="GO:0005576">
    <property type="term" value="C:extracellular region"/>
    <property type="evidence" value="ECO:0007669"/>
    <property type="project" value="UniProtKB-SubCell"/>
</dbReference>
<dbReference type="GO" id="GO:0005179">
    <property type="term" value="F:hormone activity"/>
    <property type="evidence" value="ECO:0007669"/>
    <property type="project" value="InterPro"/>
</dbReference>
<comment type="subcellular location">
    <subcellularLocation>
        <location evidence="4">Secreted</location>
    </subcellularLocation>
</comment>
<reference evidence="7" key="1">
    <citation type="submission" date="2014-05" db="EMBL/GenBank/DDBJ databases">
        <authorList>
            <person name="Chronopoulou M."/>
        </authorList>
    </citation>
    <scope>NUCLEOTIDE SEQUENCE</scope>
    <source>
        <tissue evidence="7">Whole organism</tissue>
    </source>
</reference>
<dbReference type="EMBL" id="HACA01006252">
    <property type="protein sequence ID" value="CDW23613.1"/>
    <property type="molecule type" value="Transcribed_RNA"/>
</dbReference>
<evidence type="ECO:0000256" key="1">
    <source>
        <dbReference type="ARBA" id="ARBA00009034"/>
    </source>
</evidence>
<dbReference type="PROSITE" id="PS00262">
    <property type="entry name" value="INSULIN"/>
    <property type="match status" value="1"/>
</dbReference>
<feature type="signal peptide" evidence="5">
    <location>
        <begin position="1"/>
        <end position="23"/>
    </location>
</feature>
<keyword evidence="3 5" id="KW-0732">Signal</keyword>
<evidence type="ECO:0000256" key="3">
    <source>
        <dbReference type="ARBA" id="ARBA00022729"/>
    </source>
</evidence>
<dbReference type="Gene3D" id="1.10.100.10">
    <property type="entry name" value="Insulin-like"/>
    <property type="match status" value="1"/>
</dbReference>
<dbReference type="Pfam" id="PF00049">
    <property type="entry name" value="Insulin"/>
    <property type="match status" value="1"/>
</dbReference>
<keyword evidence="2" id="KW-0165">Cleavage on pair of basic residues</keyword>
<dbReference type="InterPro" id="IPR022353">
    <property type="entry name" value="Insulin_CS"/>
</dbReference>
<dbReference type="AlphaFoldDB" id="A0A0K2TC75"/>
<dbReference type="InterPro" id="IPR016179">
    <property type="entry name" value="Insulin-like"/>
</dbReference>
<protein>
    <submittedName>
        <fullName evidence="7">Insulinlike peptide [Bombyx mori]</fullName>
    </submittedName>
</protein>
<comment type="similarity">
    <text evidence="1 4">Belongs to the insulin family.</text>
</comment>
<gene>
    <name evidence="7" type="primary">BmILP</name>
</gene>
<evidence type="ECO:0000259" key="6">
    <source>
        <dbReference type="SMART" id="SM00078"/>
    </source>
</evidence>
<evidence type="ECO:0000313" key="7">
    <source>
        <dbReference type="EMBL" id="CDW23613.1"/>
    </source>
</evidence>
<dbReference type="OrthoDB" id="10019596at2759"/>
<keyword evidence="4" id="KW-0964">Secreted</keyword>
<evidence type="ECO:0000256" key="5">
    <source>
        <dbReference type="SAM" id="SignalP"/>
    </source>
</evidence>
<dbReference type="SUPFAM" id="SSF56994">
    <property type="entry name" value="Insulin-like"/>
    <property type="match status" value="1"/>
</dbReference>
<proteinExistence type="inferred from homology"/>
<evidence type="ECO:0000256" key="2">
    <source>
        <dbReference type="ARBA" id="ARBA00022685"/>
    </source>
</evidence>
<feature type="domain" description="Insulin-like" evidence="6">
    <location>
        <begin position="66"/>
        <end position="143"/>
    </location>
</feature>
<dbReference type="InterPro" id="IPR036438">
    <property type="entry name" value="Insulin-like_sf"/>
</dbReference>
<name>A0A0K2TC75_LEPSM</name>
<sequence>MSKISFFYIFVLFVSISMLGVHSWENMDYDNFQSPISELGSGPRSSSPLLHVGGNEIMKNKKSDLMVLCGTHLFRAIRVACAGSFQKRSQGHFEFNENNEYPNSPIFERLRDVALLRNMYKRGGASDVCCNQPCSKRDLLTFC</sequence>